<keyword evidence="2" id="KW-1185">Reference proteome</keyword>
<proteinExistence type="predicted"/>
<comment type="caution">
    <text evidence="1">The sequence shown here is derived from an EMBL/GenBank/DDBJ whole genome shotgun (WGS) entry which is preliminary data.</text>
</comment>
<protein>
    <submittedName>
        <fullName evidence="1">Uncharacterized protein</fullName>
    </submittedName>
</protein>
<accession>A0A1X2GNA9</accession>
<sequence length="104" mass="11682">MTSTVTFGPTLVNMENLTAKYYLYLPVVYGFLAEMEAHNIAATDGVIEEVIVDCADHKNCWELLSRLDKFKDLSRQQQSRLARVFIKMVNNPSVPVTFGPKLGA</sequence>
<dbReference type="Proteomes" id="UP000242146">
    <property type="component" value="Unassembled WGS sequence"/>
</dbReference>
<reference evidence="1 2" key="1">
    <citation type="submission" date="2016-07" db="EMBL/GenBank/DDBJ databases">
        <title>Pervasive Adenine N6-methylation of Active Genes in Fungi.</title>
        <authorList>
            <consortium name="DOE Joint Genome Institute"/>
            <person name="Mondo S.J."/>
            <person name="Dannebaum R.O."/>
            <person name="Kuo R.C."/>
            <person name="Labutti K."/>
            <person name="Haridas S."/>
            <person name="Kuo A."/>
            <person name="Salamov A."/>
            <person name="Ahrendt S.R."/>
            <person name="Lipzen A."/>
            <person name="Sullivan W."/>
            <person name="Andreopoulos W.B."/>
            <person name="Clum A."/>
            <person name="Lindquist E."/>
            <person name="Daum C."/>
            <person name="Ramamoorthy G.K."/>
            <person name="Gryganskyi A."/>
            <person name="Culley D."/>
            <person name="Magnuson J.K."/>
            <person name="James T.Y."/>
            <person name="O'Malley M.A."/>
            <person name="Stajich J.E."/>
            <person name="Spatafora J.W."/>
            <person name="Visel A."/>
            <person name="Grigoriev I.V."/>
        </authorList>
    </citation>
    <scope>NUCLEOTIDE SEQUENCE [LARGE SCALE GENOMIC DNA]</scope>
    <source>
        <strain evidence="1 2">NRRL 3301</strain>
    </source>
</reference>
<name>A0A1X2GNA9_9FUNG</name>
<gene>
    <name evidence="1" type="ORF">DM01DRAFT_1372633</name>
</gene>
<evidence type="ECO:0000313" key="2">
    <source>
        <dbReference type="Proteomes" id="UP000242146"/>
    </source>
</evidence>
<dbReference type="EMBL" id="MCGT01000008">
    <property type="protein sequence ID" value="ORX57616.1"/>
    <property type="molecule type" value="Genomic_DNA"/>
</dbReference>
<organism evidence="1 2">
    <name type="scientific">Hesseltinella vesiculosa</name>
    <dbReference type="NCBI Taxonomy" id="101127"/>
    <lineage>
        <taxon>Eukaryota</taxon>
        <taxon>Fungi</taxon>
        <taxon>Fungi incertae sedis</taxon>
        <taxon>Mucoromycota</taxon>
        <taxon>Mucoromycotina</taxon>
        <taxon>Mucoromycetes</taxon>
        <taxon>Mucorales</taxon>
        <taxon>Cunninghamellaceae</taxon>
        <taxon>Hesseltinella</taxon>
    </lineage>
</organism>
<evidence type="ECO:0000313" key="1">
    <source>
        <dbReference type="EMBL" id="ORX57616.1"/>
    </source>
</evidence>
<dbReference type="AlphaFoldDB" id="A0A1X2GNA9"/>